<protein>
    <submittedName>
        <fullName evidence="2">Uncharacterized protein</fullName>
    </submittedName>
</protein>
<proteinExistence type="predicted"/>
<feature type="region of interest" description="Disordered" evidence="1">
    <location>
        <begin position="30"/>
        <end position="57"/>
    </location>
</feature>
<evidence type="ECO:0000313" key="3">
    <source>
        <dbReference type="Proteomes" id="UP000030742"/>
    </source>
</evidence>
<evidence type="ECO:0000256" key="1">
    <source>
        <dbReference type="SAM" id="MobiDB-lite"/>
    </source>
</evidence>
<dbReference type="Proteomes" id="UP000030742">
    <property type="component" value="Unassembled WGS sequence"/>
</dbReference>
<organism evidence="2 3">
    <name type="scientific">Dendroctonus ponderosae</name>
    <name type="common">Mountain pine beetle</name>
    <dbReference type="NCBI Taxonomy" id="77166"/>
    <lineage>
        <taxon>Eukaryota</taxon>
        <taxon>Metazoa</taxon>
        <taxon>Ecdysozoa</taxon>
        <taxon>Arthropoda</taxon>
        <taxon>Hexapoda</taxon>
        <taxon>Insecta</taxon>
        <taxon>Pterygota</taxon>
        <taxon>Neoptera</taxon>
        <taxon>Endopterygota</taxon>
        <taxon>Coleoptera</taxon>
        <taxon>Polyphaga</taxon>
        <taxon>Cucujiformia</taxon>
        <taxon>Curculionidae</taxon>
        <taxon>Scolytinae</taxon>
        <taxon>Dendroctonus</taxon>
    </lineage>
</organism>
<accession>U4UEQ1</accession>
<evidence type="ECO:0000313" key="2">
    <source>
        <dbReference type="EMBL" id="ERL90813.1"/>
    </source>
</evidence>
<name>U4UEQ1_DENPD</name>
<gene>
    <name evidence="2" type="ORF">D910_08159</name>
</gene>
<reference evidence="2 3" key="1">
    <citation type="journal article" date="2013" name="Genome Biol.">
        <title>Draft genome of the mountain pine beetle, Dendroctonus ponderosae Hopkins, a major forest pest.</title>
        <authorList>
            <person name="Keeling C.I."/>
            <person name="Yuen M.M."/>
            <person name="Liao N.Y."/>
            <person name="Docking T.R."/>
            <person name="Chan S.K."/>
            <person name="Taylor G.A."/>
            <person name="Palmquist D.L."/>
            <person name="Jackman S.D."/>
            <person name="Nguyen A."/>
            <person name="Li M."/>
            <person name="Henderson H."/>
            <person name="Janes J.K."/>
            <person name="Zhao Y."/>
            <person name="Pandoh P."/>
            <person name="Moore R."/>
            <person name="Sperling F.A."/>
            <person name="Huber D.P."/>
            <person name="Birol I."/>
            <person name="Jones S.J."/>
            <person name="Bohlmann J."/>
        </authorList>
    </citation>
    <scope>NUCLEOTIDE SEQUENCE</scope>
</reference>
<sequence length="105" mass="11683">MYDMLHNYNNYTNTLSRFLTGYHQLGEHNDDNDIPLSGLCEDSTPDEEPRCRSNSSATGKSFTIAAILGLNNSESANISHVHLHMSYEQLLQLHRALNDAASGLC</sequence>
<dbReference type="EMBL" id="KB632258">
    <property type="protein sequence ID" value="ERL90813.1"/>
    <property type="molecule type" value="Genomic_DNA"/>
</dbReference>
<dbReference type="AlphaFoldDB" id="U4UEQ1"/>